<dbReference type="RefSeq" id="WP_184637528.1">
    <property type="nucleotide sequence ID" value="NZ_BAABKT010000029.1"/>
</dbReference>
<dbReference type="Proteomes" id="UP000578077">
    <property type="component" value="Unassembled WGS sequence"/>
</dbReference>
<dbReference type="Pfam" id="PF18751">
    <property type="entry name" value="Ploopntkinase3"/>
    <property type="match status" value="1"/>
</dbReference>
<evidence type="ECO:0000313" key="1">
    <source>
        <dbReference type="EMBL" id="MBB6000229.1"/>
    </source>
</evidence>
<proteinExistence type="predicted"/>
<reference evidence="1 2" key="1">
    <citation type="submission" date="2020-08" db="EMBL/GenBank/DDBJ databases">
        <title>Sequencing the genomes of 1000 actinobacteria strains.</title>
        <authorList>
            <person name="Klenk H.-P."/>
        </authorList>
    </citation>
    <scope>NUCLEOTIDE SEQUENCE [LARGE SCALE GENOMIC DNA]</scope>
    <source>
        <strain evidence="1 2">DSM 44593</strain>
    </source>
</reference>
<sequence>MTRLVYLIGEPGAGKSTTMAALTARCDRIGRRAPFAHDLLVRSREVVAVELGRRRARFPGTDALALSVEPSARSWLPSSPVPLVLAEGDRLATAGFLGAAEAVGFAPTLVWCRPPAEVAAQRRRARGSAHEPSWVRGRTTKARRLAALAEARGWPVITDACTDAPQEIGARLAARVPELEALT</sequence>
<dbReference type="AlphaFoldDB" id="A0A841EFW2"/>
<accession>A0A841EFW2</accession>
<comment type="caution">
    <text evidence="1">The sequence shown here is derived from an EMBL/GenBank/DDBJ whole genome shotgun (WGS) entry which is preliminary data.</text>
</comment>
<evidence type="ECO:0000313" key="2">
    <source>
        <dbReference type="Proteomes" id="UP000578077"/>
    </source>
</evidence>
<gene>
    <name evidence="1" type="ORF">HNR25_003980</name>
</gene>
<name>A0A841EFW2_9ACTN</name>
<dbReference type="Gene3D" id="3.40.50.300">
    <property type="entry name" value="P-loop containing nucleotide triphosphate hydrolases"/>
    <property type="match status" value="1"/>
</dbReference>
<dbReference type="EMBL" id="JACHLY010000001">
    <property type="protein sequence ID" value="MBB6000229.1"/>
    <property type="molecule type" value="Genomic_DNA"/>
</dbReference>
<keyword evidence="2" id="KW-1185">Reference proteome</keyword>
<dbReference type="SUPFAM" id="SSF52540">
    <property type="entry name" value="P-loop containing nucleoside triphosphate hydrolases"/>
    <property type="match status" value="1"/>
</dbReference>
<dbReference type="InterPro" id="IPR027417">
    <property type="entry name" value="P-loop_NTPase"/>
</dbReference>
<protein>
    <submittedName>
        <fullName evidence="1">Uncharacterized protein</fullName>
    </submittedName>
</protein>
<organism evidence="1 2">
    <name type="scientific">Streptomonospora salina</name>
    <dbReference type="NCBI Taxonomy" id="104205"/>
    <lineage>
        <taxon>Bacteria</taxon>
        <taxon>Bacillati</taxon>
        <taxon>Actinomycetota</taxon>
        <taxon>Actinomycetes</taxon>
        <taxon>Streptosporangiales</taxon>
        <taxon>Nocardiopsidaceae</taxon>
        <taxon>Streptomonospora</taxon>
    </lineage>
</organism>
<dbReference type="InterPro" id="IPR040717">
    <property type="entry name" value="Ploop_nt_kinase3"/>
</dbReference>